<dbReference type="OrthoDB" id="240216at2759"/>
<dbReference type="GO" id="GO:0019254">
    <property type="term" value="P:carnitine metabolic process, CoA-linked"/>
    <property type="evidence" value="ECO:0007669"/>
    <property type="project" value="TreeGrafter"/>
</dbReference>
<feature type="active site" description="Proton acceptor" evidence="4">
    <location>
        <position position="340"/>
    </location>
</feature>
<reference evidence="7" key="1">
    <citation type="submission" date="2020-06" db="EMBL/GenBank/DDBJ databases">
        <title>Draft genome of Bugula neritina, a colonial animal packing powerful symbionts and potential medicines.</title>
        <authorList>
            <person name="Rayko M."/>
        </authorList>
    </citation>
    <scope>NUCLEOTIDE SEQUENCE [LARGE SCALE GENOMIC DNA]</scope>
    <source>
        <strain evidence="7">Kwan_BN1</strain>
    </source>
</reference>
<protein>
    <recommendedName>
        <fullName evidence="6">Choline/carnitine acyltransferase domain-containing protein</fullName>
    </recommendedName>
</protein>
<comment type="caution">
    <text evidence="7">The sequence shown here is derived from an EMBL/GenBank/DDBJ whole genome shotgun (WGS) entry which is preliminary data.</text>
</comment>
<dbReference type="InterPro" id="IPR042231">
    <property type="entry name" value="Cho/carn_acyl_trans_2"/>
</dbReference>
<gene>
    <name evidence="7" type="ORF">EB796_022963</name>
</gene>
<dbReference type="EMBL" id="VXIV02003280">
    <property type="protein sequence ID" value="KAF6018735.1"/>
    <property type="molecule type" value="Genomic_DNA"/>
</dbReference>
<evidence type="ECO:0000256" key="3">
    <source>
        <dbReference type="ARBA" id="ARBA00023315"/>
    </source>
</evidence>
<feature type="domain" description="Choline/carnitine acyltransferase" evidence="6">
    <location>
        <begin position="38"/>
        <end position="518"/>
    </location>
</feature>
<comment type="similarity">
    <text evidence="1 5">Belongs to the carnitine/choline acetyltransferase family.</text>
</comment>
<dbReference type="PANTHER" id="PTHR22589">
    <property type="entry name" value="CARNITINE O-ACYLTRANSFERASE"/>
    <property type="match status" value="1"/>
</dbReference>
<dbReference type="Gene3D" id="3.30.559.10">
    <property type="entry name" value="Chloramphenicol acetyltransferase-like domain"/>
    <property type="match status" value="1"/>
</dbReference>
<dbReference type="InterPro" id="IPR023213">
    <property type="entry name" value="CAT-like_dom_sf"/>
</dbReference>
<accession>A0A7J7IY33</accession>
<organism evidence="7 8">
    <name type="scientific">Bugula neritina</name>
    <name type="common">Brown bryozoan</name>
    <name type="synonym">Sertularia neritina</name>
    <dbReference type="NCBI Taxonomy" id="10212"/>
    <lineage>
        <taxon>Eukaryota</taxon>
        <taxon>Metazoa</taxon>
        <taxon>Spiralia</taxon>
        <taxon>Lophotrochozoa</taxon>
        <taxon>Bryozoa</taxon>
        <taxon>Gymnolaemata</taxon>
        <taxon>Cheilostomatida</taxon>
        <taxon>Flustrina</taxon>
        <taxon>Buguloidea</taxon>
        <taxon>Bugulidae</taxon>
        <taxon>Bugula</taxon>
    </lineage>
</organism>
<name>A0A7J7IY33_BUGNE</name>
<keyword evidence="8" id="KW-1185">Reference proteome</keyword>
<dbReference type="InterPro" id="IPR039551">
    <property type="entry name" value="Cho/carn_acyl_trans"/>
</dbReference>
<dbReference type="PROSITE" id="PS00439">
    <property type="entry name" value="ACYLTRANSF_C_1"/>
    <property type="match status" value="1"/>
</dbReference>
<proteinExistence type="inferred from homology"/>
<evidence type="ECO:0000313" key="8">
    <source>
        <dbReference type="Proteomes" id="UP000593567"/>
    </source>
</evidence>
<dbReference type="InterPro" id="IPR000542">
    <property type="entry name" value="Carn_acyl_trans"/>
</dbReference>
<sequence>MNSLGVRFCRVLKTPGMTTPRRVSRGRMFSIQADLPRLPVPSLQQTLDKYLTTISPITTPEEFTTTEQKFASNEGPQLQKLLEEYAVGKESWLAEWWLNAAYLDYREPCVINSNPGMVMPAQKFNSDDDWLAYAARVARAAVDYKSLIDNESLEVEVLAGKPLCMVQYYNIFSTCRVPGLKRDRLVCYPPNKPNAPRHIVVMHNNQFFSLDMYGSDGKPLGEMQIHKLLSKIVANSQDEGPAVGVLTTGNRNTWAKTHASLLKLGDNPAHLDKIEKSIFLLCLDKQPRETHDPSADELSRSARQMLYGDGTKASSTNRWFDKTLQFVVGRNGNIGLNYEHSPAEGPPIAALLDHIQDYINKGRESEPSKGTTDIQHLSFTVNGSIEKAIETAKTEIDILGSDVQLTAHNFTGYGKNFAKSIKQSPDALIQVAMQLAFYRDQGHPCATYESASTRMFQLGRTDTIRSCTPKSLEFCQAMSSGSLDRAALVNSLTEAITAHRKYTAEAVSGQGIDRHLLG</sequence>
<dbReference type="GO" id="GO:0005777">
    <property type="term" value="C:peroxisome"/>
    <property type="evidence" value="ECO:0007669"/>
    <property type="project" value="TreeGrafter"/>
</dbReference>
<dbReference type="Pfam" id="PF00755">
    <property type="entry name" value="Carn_acyltransf"/>
    <property type="match status" value="1"/>
</dbReference>
<evidence type="ECO:0000256" key="5">
    <source>
        <dbReference type="RuleBase" id="RU003801"/>
    </source>
</evidence>
<dbReference type="GO" id="GO:0004092">
    <property type="term" value="F:carnitine O-acetyltransferase activity"/>
    <property type="evidence" value="ECO:0007669"/>
    <property type="project" value="TreeGrafter"/>
</dbReference>
<evidence type="ECO:0000259" key="6">
    <source>
        <dbReference type="Pfam" id="PF00755"/>
    </source>
</evidence>
<dbReference type="FunFam" id="3.30.559.70:FF:000002">
    <property type="entry name" value="Carnitine O-acetyltransferase"/>
    <property type="match status" value="1"/>
</dbReference>
<dbReference type="SUPFAM" id="SSF52777">
    <property type="entry name" value="CoA-dependent acyltransferases"/>
    <property type="match status" value="2"/>
</dbReference>
<keyword evidence="2 5" id="KW-0808">Transferase</keyword>
<keyword evidence="3 5" id="KW-0012">Acyltransferase</keyword>
<dbReference type="PANTHER" id="PTHR22589:SF103">
    <property type="entry name" value="CARNITINE O-ACETYL-TRANSFERASE, ISOFORM A-RELATED"/>
    <property type="match status" value="1"/>
</dbReference>
<evidence type="ECO:0000313" key="7">
    <source>
        <dbReference type="EMBL" id="KAF6018735.1"/>
    </source>
</evidence>
<evidence type="ECO:0000256" key="4">
    <source>
        <dbReference type="PIRSR" id="PIRSR600542-1"/>
    </source>
</evidence>
<evidence type="ECO:0000256" key="1">
    <source>
        <dbReference type="ARBA" id="ARBA00005232"/>
    </source>
</evidence>
<dbReference type="AlphaFoldDB" id="A0A7J7IY33"/>
<dbReference type="PROSITE" id="PS00440">
    <property type="entry name" value="ACYLTRANSF_C_2"/>
    <property type="match status" value="1"/>
</dbReference>
<dbReference type="Gene3D" id="3.30.559.70">
    <property type="entry name" value="Choline/Carnitine o-acyltransferase, domain 2"/>
    <property type="match status" value="1"/>
</dbReference>
<evidence type="ECO:0000256" key="2">
    <source>
        <dbReference type="ARBA" id="ARBA00022679"/>
    </source>
</evidence>
<dbReference type="Proteomes" id="UP000593567">
    <property type="component" value="Unassembled WGS sequence"/>
</dbReference>